<dbReference type="Pfam" id="PF01494">
    <property type="entry name" value="FAD_binding_3"/>
    <property type="match status" value="2"/>
</dbReference>
<evidence type="ECO:0000256" key="3">
    <source>
        <dbReference type="ARBA" id="ARBA00022630"/>
    </source>
</evidence>
<keyword evidence="15" id="KW-1185">Reference proteome</keyword>
<gene>
    <name evidence="14" type="ORF">BSL78_18451</name>
</gene>
<dbReference type="FunFam" id="3.30.9.10:FF:000111">
    <property type="entry name" value="Ubiquinone biosynthesis monooxygenase COQ6, mitochondrial"/>
    <property type="match status" value="1"/>
</dbReference>
<proteinExistence type="inferred from homology"/>
<dbReference type="GO" id="GO:0106364">
    <property type="term" value="F:4-hydroxy-3-all-trans-polyprenylbenzoate oxygenase activity"/>
    <property type="evidence" value="ECO:0007669"/>
    <property type="project" value="UniProtKB-EC"/>
</dbReference>
<dbReference type="FunFam" id="3.50.50.60:FF:000086">
    <property type="entry name" value="Ubiquinone biosynthesis monooxygenase COQ6, mitochondrial"/>
    <property type="match status" value="1"/>
</dbReference>
<evidence type="ECO:0000313" key="15">
    <source>
        <dbReference type="Proteomes" id="UP000230750"/>
    </source>
</evidence>
<dbReference type="Gene3D" id="3.50.50.60">
    <property type="entry name" value="FAD/NAD(P)-binding domain"/>
    <property type="match status" value="2"/>
</dbReference>
<keyword evidence="3 12" id="KW-0285">Flavoprotein</keyword>
<dbReference type="GO" id="GO:0031314">
    <property type="term" value="C:extrinsic component of mitochondrial inner membrane"/>
    <property type="evidence" value="ECO:0007669"/>
    <property type="project" value="UniProtKB-UniRule"/>
</dbReference>
<evidence type="ECO:0000256" key="8">
    <source>
        <dbReference type="ARBA" id="ARBA00023002"/>
    </source>
</evidence>
<dbReference type="AlphaFoldDB" id="A0A2G8K9N8"/>
<comment type="subunit">
    <text evidence="12">Component of a multi-subunit COQ enzyme complex.</text>
</comment>
<dbReference type="EC" id="1.14.15.45" evidence="12"/>
<dbReference type="PANTHER" id="PTHR43876:SF7">
    <property type="entry name" value="UBIQUINONE BIOSYNTHESIS MONOOXYGENASE COQ6, MITOCHONDRIAL"/>
    <property type="match status" value="1"/>
</dbReference>
<dbReference type="STRING" id="307972.A0A2G8K9N8"/>
<keyword evidence="5 12" id="KW-0999">Mitochondrion inner membrane</keyword>
<dbReference type="OrthoDB" id="683240at2759"/>
<dbReference type="InterPro" id="IPR000689">
    <property type="entry name" value="UbQ_mOase_COQ6"/>
</dbReference>
<evidence type="ECO:0000256" key="2">
    <source>
        <dbReference type="ARBA" id="ARBA00005349"/>
    </source>
</evidence>
<evidence type="ECO:0000256" key="10">
    <source>
        <dbReference type="ARBA" id="ARBA00023128"/>
    </source>
</evidence>
<evidence type="ECO:0000256" key="7">
    <source>
        <dbReference type="ARBA" id="ARBA00022946"/>
    </source>
</evidence>
<dbReference type="GO" id="GO:0071949">
    <property type="term" value="F:FAD binding"/>
    <property type="evidence" value="ECO:0007669"/>
    <property type="project" value="InterPro"/>
</dbReference>
<comment type="function">
    <text evidence="12">FAD-dependent monooxygenase required for two non-consecutive steps during ubiquinone biosynthesis. Required for the C5-ring hydroxylation during ubiquinone biosynthesis by catalyzing the hydroxylation of 4-hydroxy-3-(all-trans-polyprenyl)benzoic acid to 3,4-dihydroxy-5-(all-trans-polyprenyl)benzoic acid. Also acts downstream of coq4, for the C1-hydroxylation during ubiquinone biosynthesis by catalyzing the hydroxylation of 2-methoxy-6-(all-trans-polyprenyl)phenol to 2-methoxy-6-(all-trans-polyprenyl)benzene-1,4-diol. The electrons required for the hydroxylation reaction are funneled indirectly to coq6 from NADPH via a ferredoxin/ferredoxin reductase system.</text>
</comment>
<dbReference type="InterPro" id="IPR010971">
    <property type="entry name" value="UbiH/COQ6"/>
</dbReference>
<reference evidence="14 15" key="1">
    <citation type="journal article" date="2017" name="PLoS Biol.">
        <title>The sea cucumber genome provides insights into morphological evolution and visceral regeneration.</title>
        <authorList>
            <person name="Zhang X."/>
            <person name="Sun L."/>
            <person name="Yuan J."/>
            <person name="Sun Y."/>
            <person name="Gao Y."/>
            <person name="Zhang L."/>
            <person name="Li S."/>
            <person name="Dai H."/>
            <person name="Hamel J.F."/>
            <person name="Liu C."/>
            <person name="Yu Y."/>
            <person name="Liu S."/>
            <person name="Lin W."/>
            <person name="Guo K."/>
            <person name="Jin S."/>
            <person name="Xu P."/>
            <person name="Storey K.B."/>
            <person name="Huan P."/>
            <person name="Zhang T."/>
            <person name="Zhou Y."/>
            <person name="Zhang J."/>
            <person name="Lin C."/>
            <person name="Li X."/>
            <person name="Xing L."/>
            <person name="Huo D."/>
            <person name="Sun M."/>
            <person name="Wang L."/>
            <person name="Mercier A."/>
            <person name="Li F."/>
            <person name="Yang H."/>
            <person name="Xiang J."/>
        </authorList>
    </citation>
    <scope>NUCLEOTIDE SEQUENCE [LARGE SCALE GENOMIC DNA]</scope>
    <source>
        <strain evidence="14">Shaxun</strain>
        <tissue evidence="14">Muscle</tissue>
    </source>
</reference>
<dbReference type="NCBIfam" id="TIGR01988">
    <property type="entry name" value="Ubi-OHases"/>
    <property type="match status" value="1"/>
</dbReference>
<keyword evidence="14" id="KW-0830">Ubiquinone</keyword>
<keyword evidence="11 12" id="KW-0472">Membrane</keyword>
<evidence type="ECO:0000256" key="4">
    <source>
        <dbReference type="ARBA" id="ARBA00022688"/>
    </source>
</evidence>
<dbReference type="PROSITE" id="PS01304">
    <property type="entry name" value="UBIH"/>
    <property type="match status" value="1"/>
</dbReference>
<comment type="subcellular location">
    <subcellularLocation>
        <location evidence="12">Mitochondrion inner membrane</location>
        <topology evidence="12">Peripheral membrane protein</topology>
        <orientation evidence="12">Matrix side</orientation>
    </subcellularLocation>
</comment>
<evidence type="ECO:0000256" key="6">
    <source>
        <dbReference type="ARBA" id="ARBA00022827"/>
    </source>
</evidence>
<dbReference type="HAMAP" id="MF_03193">
    <property type="entry name" value="COQ6_monooxygenase"/>
    <property type="match status" value="1"/>
</dbReference>
<keyword evidence="8 12" id="KW-0560">Oxidoreductase</keyword>
<dbReference type="NCBIfam" id="TIGR01989">
    <property type="entry name" value="COQ6"/>
    <property type="match status" value="1"/>
</dbReference>
<name>A0A2G8K9N8_STIJA</name>
<dbReference type="PANTHER" id="PTHR43876">
    <property type="entry name" value="UBIQUINONE BIOSYNTHESIS MONOOXYGENASE COQ6, MITOCHONDRIAL"/>
    <property type="match status" value="1"/>
</dbReference>
<evidence type="ECO:0000256" key="9">
    <source>
        <dbReference type="ARBA" id="ARBA00023033"/>
    </source>
</evidence>
<dbReference type="FunFam" id="3.50.50.60:FF:000021">
    <property type="entry name" value="Ubiquinone biosynthesis monooxygenase COQ6"/>
    <property type="match status" value="1"/>
</dbReference>
<feature type="domain" description="FAD-binding" evidence="13">
    <location>
        <begin position="79"/>
        <end position="351"/>
    </location>
</feature>
<dbReference type="EC" id="1.14.15.46" evidence="12"/>
<dbReference type="UniPathway" id="UPA00232"/>
<keyword evidence="7" id="KW-0809">Transit peptide</keyword>
<sequence length="514" mass="55904">MQNFFLITANMMALSGLQHCGILTARAFSSSPTAPFSVLHHLRPISSSKKIVCTCHQKQISPRQQLSTDGPSGSDTAFYDVVIVGGGMAGGALACALGNEAVLADKKILLLDRAKRPSKLTRENLGSDYSNRVCALNSQSKKLLSEIGAWSAIENLRCKPFHRMQVWDACSDSMITFNHPDLVQELAYIVENDVTVSALTEQLNTLHNVEVKYETGLSNLKLPMVGRMDQNSWVNLTLKDRSNVTTRLVVGADGANSEIRKYGGFGVTRWTYDQSAVVATLHLAEETENHVAWQRFLPTGPIAMLPLNGSQSSLVWSTSHEAAKKLVLMSDDDFVEAVNHAFWDDSHHVASLDVVSQIFGDFLKVLQPDDSSSVRQLPPSVSGIQTGSRAKFPLGLGHAMHYVKPRIALVGDAAHRVHPLAGQGINLGFGDVVCLKEVIVQSALRGEDLGSIGSLTEYETQRQRHVVPVMMVIDALKRLYSTTNPAAVFARSLGLQATNALKPLKEALIGSASR</sequence>
<dbReference type="Proteomes" id="UP000230750">
    <property type="component" value="Unassembled WGS sequence"/>
</dbReference>
<feature type="domain" description="FAD-binding" evidence="13">
    <location>
        <begin position="399"/>
        <end position="467"/>
    </location>
</feature>
<keyword evidence="6 12" id="KW-0274">FAD</keyword>
<accession>A0A2G8K9N8</accession>
<dbReference type="GO" id="GO:0016712">
    <property type="term" value="F:oxidoreductase activity, acting on paired donors, with incorporation or reduction of molecular oxygen, reduced flavin or flavoprotein as one donor, and incorporation of one atom of oxygen"/>
    <property type="evidence" value="ECO:0007669"/>
    <property type="project" value="UniProtKB-UniRule"/>
</dbReference>
<evidence type="ECO:0000259" key="13">
    <source>
        <dbReference type="Pfam" id="PF01494"/>
    </source>
</evidence>
<evidence type="ECO:0000256" key="11">
    <source>
        <dbReference type="ARBA" id="ARBA00023136"/>
    </source>
</evidence>
<dbReference type="InterPro" id="IPR051205">
    <property type="entry name" value="UbiH/COQ6_monooxygenase"/>
</dbReference>
<keyword evidence="9 12" id="KW-0503">Monooxygenase</keyword>
<dbReference type="InterPro" id="IPR018168">
    <property type="entry name" value="Ubi_Hdrlase_CS"/>
</dbReference>
<comment type="similarity">
    <text evidence="2 12">Belongs to the UbiH/COQ6 family.</text>
</comment>
<dbReference type="PRINTS" id="PR00420">
    <property type="entry name" value="RNGMNOXGNASE"/>
</dbReference>
<comment type="caution">
    <text evidence="14">The sequence shown here is derived from an EMBL/GenBank/DDBJ whole genome shotgun (WGS) entry which is preliminary data.</text>
</comment>
<dbReference type="GO" id="GO:0120538">
    <property type="term" value="F:2-methoxy-6-polyprenolphenol 4-hydroxylase activity"/>
    <property type="evidence" value="ECO:0007669"/>
    <property type="project" value="UniProtKB-EC"/>
</dbReference>
<evidence type="ECO:0000256" key="5">
    <source>
        <dbReference type="ARBA" id="ARBA00022792"/>
    </source>
</evidence>
<evidence type="ECO:0000256" key="1">
    <source>
        <dbReference type="ARBA" id="ARBA00001974"/>
    </source>
</evidence>
<protein>
    <recommendedName>
        <fullName evidence="12">Ubiquinone biosynthesis monooxygenase COQ6, mitochondrial</fullName>
        <ecNumber evidence="12">1.14.15.45</ecNumber>
    </recommendedName>
    <alternativeName>
        <fullName evidence="12">2-methoxy-6-polyprenolphenol 4-hydroxylase</fullName>
        <ecNumber evidence="12">1.14.15.46</ecNumber>
    </alternativeName>
</protein>
<dbReference type="InterPro" id="IPR002938">
    <property type="entry name" value="FAD-bd"/>
</dbReference>
<evidence type="ECO:0000313" key="14">
    <source>
        <dbReference type="EMBL" id="PIK44700.1"/>
    </source>
</evidence>
<keyword evidence="4 12" id="KW-0831">Ubiquinone biosynthesis</keyword>
<organism evidence="14 15">
    <name type="scientific">Stichopus japonicus</name>
    <name type="common">Sea cucumber</name>
    <dbReference type="NCBI Taxonomy" id="307972"/>
    <lineage>
        <taxon>Eukaryota</taxon>
        <taxon>Metazoa</taxon>
        <taxon>Echinodermata</taxon>
        <taxon>Eleutherozoa</taxon>
        <taxon>Echinozoa</taxon>
        <taxon>Holothuroidea</taxon>
        <taxon>Aspidochirotacea</taxon>
        <taxon>Aspidochirotida</taxon>
        <taxon>Stichopodidae</taxon>
        <taxon>Apostichopus</taxon>
    </lineage>
</organism>
<evidence type="ECO:0000256" key="12">
    <source>
        <dbReference type="HAMAP-Rule" id="MF_03193"/>
    </source>
</evidence>
<dbReference type="InterPro" id="IPR036188">
    <property type="entry name" value="FAD/NAD-bd_sf"/>
</dbReference>
<dbReference type="EMBL" id="MRZV01000761">
    <property type="protein sequence ID" value="PIK44700.1"/>
    <property type="molecule type" value="Genomic_DNA"/>
</dbReference>
<comment type="catalytic activity">
    <reaction evidence="12">
        <text>a 4-hydroxy-3-(all-trans-polyprenyl)benzoate + 2 reduced [2Fe-2S]-[ferredoxin] + O2 + 2 H(+) = a 3,4-dihydroxy-5-(all-trans-polyprenyl)benzoate + 2 oxidized [2Fe-2S]-[ferredoxin] + H2O</text>
        <dbReference type="Rhea" id="RHEA:81195"/>
        <dbReference type="Rhea" id="RHEA-COMP:9514"/>
        <dbReference type="Rhea" id="RHEA-COMP:10000"/>
        <dbReference type="Rhea" id="RHEA-COMP:10001"/>
        <dbReference type="Rhea" id="RHEA-COMP:10930"/>
        <dbReference type="ChEBI" id="CHEBI:15377"/>
        <dbReference type="ChEBI" id="CHEBI:15378"/>
        <dbReference type="ChEBI" id="CHEBI:15379"/>
        <dbReference type="ChEBI" id="CHEBI:33737"/>
        <dbReference type="ChEBI" id="CHEBI:33738"/>
        <dbReference type="ChEBI" id="CHEBI:64694"/>
        <dbReference type="ChEBI" id="CHEBI:78396"/>
        <dbReference type="EC" id="1.14.15.45"/>
    </reaction>
</comment>
<keyword evidence="10 12" id="KW-0496">Mitochondrion</keyword>
<comment type="cofactor">
    <cofactor evidence="1 12">
        <name>FAD</name>
        <dbReference type="ChEBI" id="CHEBI:57692"/>
    </cofactor>
</comment>
<comment type="catalytic activity">
    <reaction evidence="12">
        <text>a 2-methoxy-6-(all-trans-polyprenyl)phenol + 2 reduced [2Fe-2S]-[ferredoxin] + O2 + 2 H(+) = a 2-methoxy-6-(all-trans-polyprenyl)benzene-1,4-diol + 2 oxidized [2Fe-2S]-[ferredoxin] + H2O</text>
        <dbReference type="Rhea" id="RHEA:81183"/>
        <dbReference type="Rhea" id="RHEA-COMP:9551"/>
        <dbReference type="Rhea" id="RHEA-COMP:10000"/>
        <dbReference type="Rhea" id="RHEA-COMP:10001"/>
        <dbReference type="Rhea" id="RHEA-COMP:10858"/>
        <dbReference type="ChEBI" id="CHEBI:15377"/>
        <dbReference type="ChEBI" id="CHEBI:15378"/>
        <dbReference type="ChEBI" id="CHEBI:15379"/>
        <dbReference type="ChEBI" id="CHEBI:33737"/>
        <dbReference type="ChEBI" id="CHEBI:33738"/>
        <dbReference type="ChEBI" id="CHEBI:62731"/>
        <dbReference type="ChEBI" id="CHEBI:84166"/>
        <dbReference type="EC" id="1.14.15.46"/>
    </reaction>
</comment>
<dbReference type="SUPFAM" id="SSF51905">
    <property type="entry name" value="FAD/NAD(P)-binding domain"/>
    <property type="match status" value="1"/>
</dbReference>
<comment type="pathway">
    <text evidence="12">Cofactor biosynthesis; ubiquinone biosynthesis.</text>
</comment>